<gene>
    <name evidence="1" type="ORF">Cspa_c17100</name>
</gene>
<dbReference type="eggNOG" id="ENOG503462N">
    <property type="taxonomic scope" value="Bacteria"/>
</dbReference>
<reference evidence="1 2" key="1">
    <citation type="submission" date="2013-02" db="EMBL/GenBank/DDBJ databases">
        <title>Genome sequence of Clostridium saccharoperbutylacetonicum N1-4(HMT).</title>
        <authorList>
            <person name="Poehlein A."/>
            <person name="Daniel R."/>
        </authorList>
    </citation>
    <scope>NUCLEOTIDE SEQUENCE [LARGE SCALE GENOMIC DNA]</scope>
    <source>
        <strain evidence="2">N1-4(HMT)</strain>
    </source>
</reference>
<organism evidence="1 2">
    <name type="scientific">Clostridium saccharoperbutylacetonicum N1-4(HMT)</name>
    <dbReference type="NCBI Taxonomy" id="931276"/>
    <lineage>
        <taxon>Bacteria</taxon>
        <taxon>Bacillati</taxon>
        <taxon>Bacillota</taxon>
        <taxon>Clostridia</taxon>
        <taxon>Eubacteriales</taxon>
        <taxon>Clostridiaceae</taxon>
        <taxon>Clostridium</taxon>
    </lineage>
</organism>
<dbReference type="RefSeq" id="WP_015391801.1">
    <property type="nucleotide sequence ID" value="NC_020291.1"/>
</dbReference>
<name>M1LRC4_9CLOT</name>
<dbReference type="KEGG" id="csr:Cspa_c17100"/>
<dbReference type="AlphaFoldDB" id="M1LRC4"/>
<dbReference type="PATRIC" id="fig|931276.5.peg.1686"/>
<evidence type="ECO:0000313" key="2">
    <source>
        <dbReference type="Proteomes" id="UP000011728"/>
    </source>
</evidence>
<keyword evidence="2" id="KW-1185">Reference proteome</keyword>
<dbReference type="EMBL" id="CP004121">
    <property type="protein sequence ID" value="AGF55480.1"/>
    <property type="molecule type" value="Genomic_DNA"/>
</dbReference>
<dbReference type="Proteomes" id="UP000011728">
    <property type="component" value="Chromosome"/>
</dbReference>
<dbReference type="OrthoDB" id="2645031at2"/>
<sequence length="96" mass="11042">MLEFIAEIYLFNDNGGAMVGDGWSGMMPSFNMGDEFIMSRILSDKPLTKEQWHEVIIQLPFGDEDQQVKEKLKNGYEFKLNFGRRILGKGVITCIY</sequence>
<evidence type="ECO:0000313" key="1">
    <source>
        <dbReference type="EMBL" id="AGF55480.1"/>
    </source>
</evidence>
<protein>
    <submittedName>
        <fullName evidence="1">Uncharacterized protein</fullName>
    </submittedName>
</protein>
<proteinExistence type="predicted"/>
<dbReference type="HOGENOM" id="CLU_2354838_0_0_9"/>
<accession>M1LRC4</accession>